<name>A0A6H1U032_9CYAN</name>
<gene>
    <name evidence="2" type="ORF">HCG48_10530</name>
</gene>
<reference evidence="2 3" key="1">
    <citation type="submission" date="2020-04" db="EMBL/GenBank/DDBJ databases">
        <authorList>
            <person name="Basu S."/>
            <person name="Maruthanayagam V."/>
            <person name="Chakraborty S."/>
            <person name="Pramanik A."/>
            <person name="Mukherjee J."/>
            <person name="Brink B."/>
        </authorList>
    </citation>
    <scope>NUCLEOTIDE SEQUENCE [LARGE SCALE GENOMIC DNA]</scope>
    <source>
        <strain evidence="2 3">AP17</strain>
    </source>
</reference>
<feature type="transmembrane region" description="Helical" evidence="1">
    <location>
        <begin position="72"/>
        <end position="94"/>
    </location>
</feature>
<accession>A0A6H1U032</accession>
<keyword evidence="3" id="KW-1185">Reference proteome</keyword>
<dbReference type="RefSeq" id="WP_168569124.1">
    <property type="nucleotide sequence ID" value="NZ_CP051167.1"/>
</dbReference>
<feature type="transmembrane region" description="Helical" evidence="1">
    <location>
        <begin position="100"/>
        <end position="120"/>
    </location>
</feature>
<proteinExistence type="predicted"/>
<keyword evidence="1" id="KW-0812">Transmembrane</keyword>
<evidence type="ECO:0000313" key="3">
    <source>
        <dbReference type="Proteomes" id="UP000500857"/>
    </source>
</evidence>
<sequence>MLTDILPFRFVLNPTAIAGASLWSLALYLAFFPTTEWISTQLKRWFNFAERSLYTSEAEYERTRKARESQNAFYASILSIIPFFFLGGLCNYGVELSLGDSWAISIGLIACMGGGIYELGRRDGESSR</sequence>
<evidence type="ECO:0000256" key="1">
    <source>
        <dbReference type="SAM" id="Phobius"/>
    </source>
</evidence>
<dbReference type="Proteomes" id="UP000500857">
    <property type="component" value="Chromosome"/>
</dbReference>
<dbReference type="EMBL" id="CP051167">
    <property type="protein sequence ID" value="QIZ70969.1"/>
    <property type="molecule type" value="Genomic_DNA"/>
</dbReference>
<dbReference type="KEGG" id="oxy:HCG48_10530"/>
<evidence type="ECO:0000313" key="2">
    <source>
        <dbReference type="EMBL" id="QIZ70969.1"/>
    </source>
</evidence>
<dbReference type="AlphaFoldDB" id="A0A6H1U032"/>
<keyword evidence="1" id="KW-1133">Transmembrane helix</keyword>
<protein>
    <submittedName>
        <fullName evidence="2">Uncharacterized protein</fullName>
    </submittedName>
</protein>
<keyword evidence="1" id="KW-0472">Membrane</keyword>
<feature type="transmembrane region" description="Helical" evidence="1">
    <location>
        <begin position="12"/>
        <end position="34"/>
    </location>
</feature>
<organism evidence="2 3">
    <name type="scientific">Oxynema aestuarii AP17</name>
    <dbReference type="NCBI Taxonomy" id="2064643"/>
    <lineage>
        <taxon>Bacteria</taxon>
        <taxon>Bacillati</taxon>
        <taxon>Cyanobacteriota</taxon>
        <taxon>Cyanophyceae</taxon>
        <taxon>Oscillatoriophycideae</taxon>
        <taxon>Oscillatoriales</taxon>
        <taxon>Oscillatoriaceae</taxon>
        <taxon>Oxynema</taxon>
        <taxon>Oxynema aestuarii</taxon>
    </lineage>
</organism>